<evidence type="ECO:0000256" key="3">
    <source>
        <dbReference type="SAM" id="Phobius"/>
    </source>
</evidence>
<dbReference type="AlphaFoldDB" id="A0AAD4T9T8"/>
<sequence length="174" mass="18971">MLATSLDAFGETKPGCPDKCGNVIIPYPFGITSEGGGEGCSISEVGYGYSVNCDSSFDPPKPFIGTTSLQILGISETEIRIANSIAKLCFNKLGRAVINVSTVYTSVRRTPFTFSSTKNRQQLYGITFLMSRTSRPTVLAVMLSWVTMSCSISLHQIFLPYLKTKLFPLFLIGQ</sequence>
<feature type="domain" description="Wall-associated receptor kinase galacturonan-binding" evidence="4">
    <location>
        <begin position="16"/>
        <end position="81"/>
    </location>
</feature>
<organism evidence="5 6">
    <name type="scientific">Papaver atlanticum</name>
    <dbReference type="NCBI Taxonomy" id="357466"/>
    <lineage>
        <taxon>Eukaryota</taxon>
        <taxon>Viridiplantae</taxon>
        <taxon>Streptophyta</taxon>
        <taxon>Embryophyta</taxon>
        <taxon>Tracheophyta</taxon>
        <taxon>Spermatophyta</taxon>
        <taxon>Magnoliopsida</taxon>
        <taxon>Ranunculales</taxon>
        <taxon>Papaveraceae</taxon>
        <taxon>Papaveroideae</taxon>
        <taxon>Papaver</taxon>
    </lineage>
</organism>
<keyword evidence="2" id="KW-0732">Signal</keyword>
<name>A0AAD4T9T8_9MAGN</name>
<evidence type="ECO:0000256" key="2">
    <source>
        <dbReference type="ARBA" id="ARBA00022729"/>
    </source>
</evidence>
<evidence type="ECO:0000256" key="1">
    <source>
        <dbReference type="ARBA" id="ARBA00004167"/>
    </source>
</evidence>
<keyword evidence="3" id="KW-1133">Transmembrane helix</keyword>
<accession>A0AAD4T9T8</accession>
<dbReference type="Proteomes" id="UP001202328">
    <property type="component" value="Unassembled WGS sequence"/>
</dbReference>
<dbReference type="InterPro" id="IPR025287">
    <property type="entry name" value="WAK_GUB"/>
</dbReference>
<dbReference type="Pfam" id="PF13947">
    <property type="entry name" value="GUB_WAK_bind"/>
    <property type="match status" value="1"/>
</dbReference>
<keyword evidence="3" id="KW-0812">Transmembrane</keyword>
<dbReference type="EMBL" id="JAJJMB010002922">
    <property type="protein sequence ID" value="KAI3950059.1"/>
    <property type="molecule type" value="Genomic_DNA"/>
</dbReference>
<dbReference type="PANTHER" id="PTHR33491">
    <property type="entry name" value="OSJNBA0016N04.9 PROTEIN"/>
    <property type="match status" value="1"/>
</dbReference>
<reference evidence="5" key="1">
    <citation type="submission" date="2022-04" db="EMBL/GenBank/DDBJ databases">
        <title>A functionally conserved STORR gene fusion in Papaver species that diverged 16.8 million years ago.</title>
        <authorList>
            <person name="Catania T."/>
        </authorList>
    </citation>
    <scope>NUCLEOTIDE SEQUENCE</scope>
    <source>
        <strain evidence="5">S-188037</strain>
    </source>
</reference>
<dbReference type="GO" id="GO:0030247">
    <property type="term" value="F:polysaccharide binding"/>
    <property type="evidence" value="ECO:0007669"/>
    <property type="project" value="InterPro"/>
</dbReference>
<evidence type="ECO:0000313" key="6">
    <source>
        <dbReference type="Proteomes" id="UP001202328"/>
    </source>
</evidence>
<keyword evidence="3" id="KW-0472">Membrane</keyword>
<gene>
    <name evidence="5" type="ORF">MKW98_008504</name>
</gene>
<evidence type="ECO:0000313" key="5">
    <source>
        <dbReference type="EMBL" id="KAI3950059.1"/>
    </source>
</evidence>
<dbReference type="GO" id="GO:0016020">
    <property type="term" value="C:membrane"/>
    <property type="evidence" value="ECO:0007669"/>
    <property type="project" value="UniProtKB-SubCell"/>
</dbReference>
<feature type="transmembrane region" description="Helical" evidence="3">
    <location>
        <begin position="138"/>
        <end position="159"/>
    </location>
</feature>
<comment type="caution">
    <text evidence="5">The sequence shown here is derived from an EMBL/GenBank/DDBJ whole genome shotgun (WGS) entry which is preliminary data.</text>
</comment>
<comment type="subcellular location">
    <subcellularLocation>
        <location evidence="1">Membrane</location>
        <topology evidence="1">Single-pass membrane protein</topology>
    </subcellularLocation>
</comment>
<proteinExistence type="predicted"/>
<evidence type="ECO:0000259" key="4">
    <source>
        <dbReference type="Pfam" id="PF13947"/>
    </source>
</evidence>
<keyword evidence="6" id="KW-1185">Reference proteome</keyword>
<protein>
    <recommendedName>
        <fullName evidence="4">Wall-associated receptor kinase galacturonan-binding domain-containing protein</fullName>
    </recommendedName>
</protein>